<dbReference type="SMART" id="SM01209">
    <property type="entry name" value="GARS_A"/>
    <property type="match status" value="1"/>
</dbReference>
<dbReference type="InterPro" id="IPR037123">
    <property type="entry name" value="PRibGlycinamide_synth_C_sf"/>
</dbReference>
<evidence type="ECO:0000256" key="7">
    <source>
        <dbReference type="ARBA" id="ARBA00022840"/>
    </source>
</evidence>
<dbReference type="GO" id="GO:0004637">
    <property type="term" value="F:phosphoribosylamine-glycine ligase activity"/>
    <property type="evidence" value="ECO:0007669"/>
    <property type="project" value="UniProtKB-EC"/>
</dbReference>
<keyword evidence="15" id="KW-1185">Reference proteome</keyword>
<dbReference type="InterPro" id="IPR020562">
    <property type="entry name" value="PRibGlycinamide_synth_N"/>
</dbReference>
<comment type="similarity">
    <text evidence="9">Belongs to the GARS family.</text>
</comment>
<gene>
    <name evidence="14" type="ORF">Vretifemale_16480</name>
</gene>
<proteinExistence type="inferred from homology"/>
<dbReference type="InterPro" id="IPR011761">
    <property type="entry name" value="ATP-grasp"/>
</dbReference>
<protein>
    <recommendedName>
        <fullName evidence="2">phosphoribosylamine--glycine ligase</fullName>
        <ecNumber evidence="2">6.3.4.13</ecNumber>
    </recommendedName>
    <alternativeName>
        <fullName evidence="10">Glycinamide ribonucleotide synthetase</fullName>
    </alternativeName>
    <alternativeName>
        <fullName evidence="11">Phosphoribosylglycinamide synthetase</fullName>
    </alternativeName>
</protein>
<keyword evidence="6" id="KW-0658">Purine biosynthesis</keyword>
<dbReference type="OrthoDB" id="2018833at2759"/>
<evidence type="ECO:0000259" key="13">
    <source>
        <dbReference type="PROSITE" id="PS50975"/>
    </source>
</evidence>
<dbReference type="InterPro" id="IPR020559">
    <property type="entry name" value="PRibGlycinamide_synth_CS"/>
</dbReference>
<dbReference type="GO" id="GO:0009113">
    <property type="term" value="P:purine nucleobase biosynthetic process"/>
    <property type="evidence" value="ECO:0007669"/>
    <property type="project" value="InterPro"/>
</dbReference>
<dbReference type="GO" id="GO:0006189">
    <property type="term" value="P:'de novo' IMP biosynthetic process"/>
    <property type="evidence" value="ECO:0007669"/>
    <property type="project" value="UniProtKB-UniPathway"/>
</dbReference>
<dbReference type="EC" id="6.3.4.13" evidence="2"/>
<dbReference type="InterPro" id="IPR020560">
    <property type="entry name" value="PRibGlycinamide_synth_C-dom"/>
</dbReference>
<evidence type="ECO:0000256" key="11">
    <source>
        <dbReference type="ARBA" id="ARBA00042864"/>
    </source>
</evidence>
<dbReference type="PANTHER" id="PTHR43472:SF1">
    <property type="entry name" value="PHOSPHORIBOSYLAMINE--GLYCINE LIGASE, CHLOROPLASTIC"/>
    <property type="match status" value="1"/>
</dbReference>
<dbReference type="Gene3D" id="3.30.470.20">
    <property type="entry name" value="ATP-grasp fold, B domain"/>
    <property type="match status" value="1"/>
</dbReference>
<dbReference type="InterPro" id="IPR011054">
    <property type="entry name" value="Rudment_hybrid_motif"/>
</dbReference>
<keyword evidence="8" id="KW-0464">Manganese</keyword>
<comment type="pathway">
    <text evidence="1">Purine metabolism; IMP biosynthesis via de novo pathway; N(1)-(5-phospho-D-ribosyl)glycinamide from 5-phospho-alpha-D-ribose 1-diphosphate: step 2/2.</text>
</comment>
<dbReference type="PROSITE" id="PS00184">
    <property type="entry name" value="GARS"/>
    <property type="match status" value="1"/>
</dbReference>
<keyword evidence="5 12" id="KW-0547">Nucleotide-binding</keyword>
<dbReference type="Gene3D" id="3.90.600.10">
    <property type="entry name" value="Phosphoribosylglycinamide synthetase, C-terminal domain"/>
    <property type="match status" value="1"/>
</dbReference>
<dbReference type="Pfam" id="PF02844">
    <property type="entry name" value="GARS_N"/>
    <property type="match status" value="1"/>
</dbReference>
<evidence type="ECO:0000256" key="4">
    <source>
        <dbReference type="ARBA" id="ARBA00022723"/>
    </source>
</evidence>
<dbReference type="SUPFAM" id="SSF51246">
    <property type="entry name" value="Rudiment single hybrid motif"/>
    <property type="match status" value="1"/>
</dbReference>
<accession>A0A8J4FVG9</accession>
<evidence type="ECO:0000313" key="14">
    <source>
        <dbReference type="EMBL" id="GIL88507.1"/>
    </source>
</evidence>
<dbReference type="FunFam" id="3.90.600.10:FF:000001">
    <property type="entry name" value="Trifunctional purine biosynthetic protein adenosine-3"/>
    <property type="match status" value="1"/>
</dbReference>
<evidence type="ECO:0000256" key="9">
    <source>
        <dbReference type="ARBA" id="ARBA00038345"/>
    </source>
</evidence>
<evidence type="ECO:0000313" key="15">
    <source>
        <dbReference type="Proteomes" id="UP000747110"/>
    </source>
</evidence>
<dbReference type="HAMAP" id="MF_00138">
    <property type="entry name" value="GARS"/>
    <property type="match status" value="1"/>
</dbReference>
<evidence type="ECO:0000256" key="2">
    <source>
        <dbReference type="ARBA" id="ARBA00013255"/>
    </source>
</evidence>
<dbReference type="EMBL" id="BNCP01000045">
    <property type="protein sequence ID" value="GIL88507.1"/>
    <property type="molecule type" value="Genomic_DNA"/>
</dbReference>
<name>A0A8J4FVG9_9CHLO</name>
<dbReference type="PANTHER" id="PTHR43472">
    <property type="entry name" value="PHOSPHORIBOSYLAMINE--GLYCINE LIGASE"/>
    <property type="match status" value="1"/>
</dbReference>
<dbReference type="Gene3D" id="3.40.50.20">
    <property type="match status" value="1"/>
</dbReference>
<dbReference type="UniPathway" id="UPA00074">
    <property type="reaction ID" value="UER00125"/>
</dbReference>
<organism evidence="14 15">
    <name type="scientific">Volvox reticuliferus</name>
    <dbReference type="NCBI Taxonomy" id="1737510"/>
    <lineage>
        <taxon>Eukaryota</taxon>
        <taxon>Viridiplantae</taxon>
        <taxon>Chlorophyta</taxon>
        <taxon>core chlorophytes</taxon>
        <taxon>Chlorophyceae</taxon>
        <taxon>CS clade</taxon>
        <taxon>Chlamydomonadales</taxon>
        <taxon>Volvocaceae</taxon>
        <taxon>Volvox</taxon>
    </lineage>
</organism>
<dbReference type="SMART" id="SM01210">
    <property type="entry name" value="GARS_C"/>
    <property type="match status" value="1"/>
</dbReference>
<evidence type="ECO:0000256" key="3">
    <source>
        <dbReference type="ARBA" id="ARBA00022598"/>
    </source>
</evidence>
<sequence>NVTYPRKFYQISTAFTPIVSSYLCQDKFVTCKQGCLSFDAKPIVKGHSLSYLRACHSAASIIVMHSLRAPCVGGPSVAHGRRRLQVLASSSSNVNVLVVGSGGREHSLAWKLSQSPICNHLYCAPGNPGTETEPNVTNVGINVAKHGDVVQFCREKNVGLVVVGPEVPLVAGLADDLQAAGVPTWGPSARAAQLEGSKAFMKDICRKYNIPTAAYEKFTDPARAKAFIKSLGAPIVVKASGLAAGKGVVVARTLEEAFQAVDDMLVNKVFGNAGDELVIEEFLDGEEVSFFALVDGEAAVPLVSAQDHKAVGDGDTGPNTGGMGAYSPAPAMNDTIFKQVMDEIIYRTARGMAAEGAPFRGTLFAGLMIKDGKAKLLEHNVRFGDPECQGLMARCDSDLTEAMLRATQGKLDDVKLLWKPEAALTVVMAAKGYPGNYPKGSIISGLDQVTTAKVFHAGTSRNAAGQVVSSGGRVLNITALGKDVAEAQAQAYKAVKQIEWADAYYRSDIGWRAVARLQAATTAKGH</sequence>
<dbReference type="SUPFAM" id="SSF56059">
    <property type="entry name" value="Glutathione synthetase ATP-binding domain-like"/>
    <property type="match status" value="1"/>
</dbReference>
<dbReference type="NCBIfam" id="TIGR00877">
    <property type="entry name" value="purD"/>
    <property type="match status" value="1"/>
</dbReference>
<keyword evidence="7 12" id="KW-0067">ATP-binding</keyword>
<dbReference type="Pfam" id="PF01071">
    <property type="entry name" value="GARS_A"/>
    <property type="match status" value="1"/>
</dbReference>
<feature type="non-terminal residue" evidence="14">
    <location>
        <position position="526"/>
    </location>
</feature>
<dbReference type="InterPro" id="IPR000115">
    <property type="entry name" value="PRibGlycinamide_synth"/>
</dbReference>
<dbReference type="Gene3D" id="3.30.1490.20">
    <property type="entry name" value="ATP-grasp fold, A domain"/>
    <property type="match status" value="1"/>
</dbReference>
<reference evidence="14" key="1">
    <citation type="journal article" date="2021" name="Proc. Natl. Acad. Sci. U.S.A.">
        <title>Three genomes in the algal genus Volvox reveal the fate of a haploid sex-determining region after a transition to homothallism.</title>
        <authorList>
            <person name="Yamamoto K."/>
            <person name="Hamaji T."/>
            <person name="Kawai-Toyooka H."/>
            <person name="Matsuzaki R."/>
            <person name="Takahashi F."/>
            <person name="Nishimura Y."/>
            <person name="Kawachi M."/>
            <person name="Noguchi H."/>
            <person name="Minakuchi Y."/>
            <person name="Umen J.G."/>
            <person name="Toyoda A."/>
            <person name="Nozaki H."/>
        </authorList>
    </citation>
    <scope>NUCLEOTIDE SEQUENCE</scope>
    <source>
        <strain evidence="14">NIES-3786</strain>
    </source>
</reference>
<dbReference type="PROSITE" id="PS50975">
    <property type="entry name" value="ATP_GRASP"/>
    <property type="match status" value="1"/>
</dbReference>
<evidence type="ECO:0000256" key="6">
    <source>
        <dbReference type="ARBA" id="ARBA00022755"/>
    </source>
</evidence>
<dbReference type="FunFam" id="3.30.1490.20:FF:000006">
    <property type="entry name" value="phosphoribosylamine--glycine ligase, chloroplastic-like"/>
    <property type="match status" value="1"/>
</dbReference>
<evidence type="ECO:0000256" key="10">
    <source>
        <dbReference type="ARBA" id="ARBA00042242"/>
    </source>
</evidence>
<keyword evidence="3" id="KW-0436">Ligase</keyword>
<dbReference type="GO" id="GO:0005524">
    <property type="term" value="F:ATP binding"/>
    <property type="evidence" value="ECO:0007669"/>
    <property type="project" value="UniProtKB-UniRule"/>
</dbReference>
<dbReference type="Proteomes" id="UP000747110">
    <property type="component" value="Unassembled WGS sequence"/>
</dbReference>
<evidence type="ECO:0000256" key="8">
    <source>
        <dbReference type="ARBA" id="ARBA00023211"/>
    </source>
</evidence>
<feature type="domain" description="ATP-grasp" evidence="13">
    <location>
        <begin position="202"/>
        <end position="408"/>
    </location>
</feature>
<evidence type="ECO:0000256" key="12">
    <source>
        <dbReference type="PROSITE-ProRule" id="PRU00409"/>
    </source>
</evidence>
<dbReference type="SUPFAM" id="SSF52440">
    <property type="entry name" value="PreATP-grasp domain"/>
    <property type="match status" value="1"/>
</dbReference>
<evidence type="ECO:0000256" key="5">
    <source>
        <dbReference type="ARBA" id="ARBA00022741"/>
    </source>
</evidence>
<dbReference type="Pfam" id="PF02843">
    <property type="entry name" value="GARS_C"/>
    <property type="match status" value="1"/>
</dbReference>
<dbReference type="InterPro" id="IPR016185">
    <property type="entry name" value="PreATP-grasp_dom_sf"/>
</dbReference>
<dbReference type="GO" id="GO:0046872">
    <property type="term" value="F:metal ion binding"/>
    <property type="evidence" value="ECO:0007669"/>
    <property type="project" value="UniProtKB-KW"/>
</dbReference>
<dbReference type="InterPro" id="IPR020561">
    <property type="entry name" value="PRibGlycinamid_synth_ATP-grasp"/>
</dbReference>
<keyword evidence="4" id="KW-0479">Metal-binding</keyword>
<evidence type="ECO:0000256" key="1">
    <source>
        <dbReference type="ARBA" id="ARBA00005174"/>
    </source>
</evidence>
<dbReference type="FunFam" id="3.40.50.20:FF:000006">
    <property type="entry name" value="Phosphoribosylamine--glycine ligase, chloroplastic"/>
    <property type="match status" value="1"/>
</dbReference>
<comment type="caution">
    <text evidence="14">The sequence shown here is derived from an EMBL/GenBank/DDBJ whole genome shotgun (WGS) entry which is preliminary data.</text>
</comment>
<dbReference type="InterPro" id="IPR013815">
    <property type="entry name" value="ATP_grasp_subdomain_1"/>
</dbReference>
<dbReference type="AlphaFoldDB" id="A0A8J4FVG9"/>